<reference evidence="2 3" key="1">
    <citation type="submission" date="2018-08" db="EMBL/GenBank/DDBJ databases">
        <title>Bacillus chawlae sp. nov., Bacillus glennii sp. nov., and Bacillus saganii sp. nov. Isolated from the Vehicle Assembly Building at Kennedy Space Center where the Viking Spacecraft were Assembled.</title>
        <authorList>
            <person name="Seuylemezian A."/>
            <person name="Vaishampayan P."/>
        </authorList>
    </citation>
    <scope>NUCLEOTIDE SEQUENCE [LARGE SCALE GENOMIC DNA]</scope>
    <source>
        <strain evidence="2 3">V44-8</strain>
    </source>
</reference>
<keyword evidence="1" id="KW-0812">Transmembrane</keyword>
<accession>A0A372LAX1</accession>
<sequence length="123" mass="14060">MDNYQLTRRNRFMQAIVYGAIAGAAISLLDRQTRDSVMNGSRRYMTDMKTMVSHPNSTMNQVKEATSKLRTTMENIAEDVAFISARMDEIKEIPPQLAHMVRETRDAFVSEDGLHHVNESVMH</sequence>
<keyword evidence="1" id="KW-1133">Transmembrane helix</keyword>
<proteinExistence type="predicted"/>
<protein>
    <submittedName>
        <fullName evidence="2">YtxH domain-containing protein</fullName>
    </submittedName>
</protein>
<evidence type="ECO:0000313" key="2">
    <source>
        <dbReference type="EMBL" id="RFU62929.1"/>
    </source>
</evidence>
<dbReference type="OrthoDB" id="2353585at2"/>
<keyword evidence="3" id="KW-1185">Reference proteome</keyword>
<organism evidence="2 3">
    <name type="scientific">Peribacillus glennii</name>
    <dbReference type="NCBI Taxonomy" id="2303991"/>
    <lineage>
        <taxon>Bacteria</taxon>
        <taxon>Bacillati</taxon>
        <taxon>Bacillota</taxon>
        <taxon>Bacilli</taxon>
        <taxon>Bacillales</taxon>
        <taxon>Bacillaceae</taxon>
        <taxon>Peribacillus</taxon>
    </lineage>
</organism>
<dbReference type="AlphaFoldDB" id="A0A372LAX1"/>
<dbReference type="EMBL" id="QVTD01000008">
    <property type="protein sequence ID" value="RFU62929.1"/>
    <property type="molecule type" value="Genomic_DNA"/>
</dbReference>
<comment type="caution">
    <text evidence="2">The sequence shown here is derived from an EMBL/GenBank/DDBJ whole genome shotgun (WGS) entry which is preliminary data.</text>
</comment>
<feature type="transmembrane region" description="Helical" evidence="1">
    <location>
        <begin position="12"/>
        <end position="29"/>
    </location>
</feature>
<evidence type="ECO:0000313" key="3">
    <source>
        <dbReference type="Proteomes" id="UP000262939"/>
    </source>
</evidence>
<gene>
    <name evidence="2" type="ORF">D0466_13345</name>
</gene>
<dbReference type="RefSeq" id="WP_117323056.1">
    <property type="nucleotide sequence ID" value="NZ_QVTD01000008.1"/>
</dbReference>
<dbReference type="Proteomes" id="UP000262939">
    <property type="component" value="Unassembled WGS sequence"/>
</dbReference>
<evidence type="ECO:0000256" key="1">
    <source>
        <dbReference type="SAM" id="Phobius"/>
    </source>
</evidence>
<keyword evidence="1" id="KW-0472">Membrane</keyword>
<name>A0A372LAX1_9BACI</name>